<gene>
    <name evidence="1" type="ORF">Z043_107366</name>
</gene>
<dbReference type="Proteomes" id="UP000034805">
    <property type="component" value="Unassembled WGS sequence"/>
</dbReference>
<accession>A0A0P7UH50</accession>
<evidence type="ECO:0000313" key="2">
    <source>
        <dbReference type="Proteomes" id="UP000034805"/>
    </source>
</evidence>
<reference evidence="1 2" key="1">
    <citation type="submission" date="2015-08" db="EMBL/GenBank/DDBJ databases">
        <title>The genome of the Asian arowana (Scleropages formosus).</title>
        <authorList>
            <person name="Tan M.H."/>
            <person name="Gan H.M."/>
            <person name="Croft L.J."/>
            <person name="Austin C.M."/>
        </authorList>
    </citation>
    <scope>NUCLEOTIDE SEQUENCE [LARGE SCALE GENOMIC DNA]</scope>
    <source>
        <strain evidence="1">Aro1</strain>
    </source>
</reference>
<evidence type="ECO:0000313" key="1">
    <source>
        <dbReference type="EMBL" id="KPP73542.1"/>
    </source>
</evidence>
<sequence>MKPRRRTAATTHLPMEQRQMVLKMEMEMRVRMERMVQRKRLMDML</sequence>
<organism evidence="1 2">
    <name type="scientific">Scleropages formosus</name>
    <name type="common">Asian bonytongue</name>
    <name type="synonym">Osteoglossum formosum</name>
    <dbReference type="NCBI Taxonomy" id="113540"/>
    <lineage>
        <taxon>Eukaryota</taxon>
        <taxon>Metazoa</taxon>
        <taxon>Chordata</taxon>
        <taxon>Craniata</taxon>
        <taxon>Vertebrata</taxon>
        <taxon>Euteleostomi</taxon>
        <taxon>Actinopterygii</taxon>
        <taxon>Neopterygii</taxon>
        <taxon>Teleostei</taxon>
        <taxon>Osteoglossocephala</taxon>
        <taxon>Osteoglossomorpha</taxon>
        <taxon>Osteoglossiformes</taxon>
        <taxon>Osteoglossidae</taxon>
        <taxon>Scleropages</taxon>
    </lineage>
</organism>
<dbReference type="AlphaFoldDB" id="A0A0P7UH50"/>
<dbReference type="EMBL" id="JARO02002097">
    <property type="protein sequence ID" value="KPP73542.1"/>
    <property type="molecule type" value="Genomic_DNA"/>
</dbReference>
<protein>
    <submittedName>
        <fullName evidence="1">Uncharacterized protein</fullName>
    </submittedName>
</protein>
<proteinExistence type="predicted"/>
<name>A0A0P7UH50_SCLFO</name>
<comment type="caution">
    <text evidence="1">The sequence shown here is derived from an EMBL/GenBank/DDBJ whole genome shotgun (WGS) entry which is preliminary data.</text>
</comment>